<proteinExistence type="predicted"/>
<evidence type="ECO:0000313" key="2">
    <source>
        <dbReference type="EMBL" id="PLR28134.1"/>
    </source>
</evidence>
<name>A0A2N5DQ17_9CAUL</name>
<evidence type="ECO:0000313" key="3">
    <source>
        <dbReference type="Proteomes" id="UP000234479"/>
    </source>
</evidence>
<protein>
    <recommendedName>
        <fullName evidence="4">DUF1376 domain-containing protein</fullName>
    </recommendedName>
</protein>
<dbReference type="OrthoDB" id="7211084at2"/>
<gene>
    <name evidence="2" type="ORF">SGCZBJ_03760</name>
</gene>
<accession>A0A2N5DQ17</accession>
<reference evidence="2 3" key="1">
    <citation type="submission" date="2017-12" db="EMBL/GenBank/DDBJ databases">
        <title>The genome sequence of Caulobacter sp. 410.</title>
        <authorList>
            <person name="Gao J."/>
            <person name="Mao X."/>
            <person name="Sun J."/>
        </authorList>
    </citation>
    <scope>NUCLEOTIDE SEQUENCE [LARGE SCALE GENOMIC DNA]</scope>
    <source>
        <strain evidence="2 3">410</strain>
    </source>
</reference>
<feature type="region of interest" description="Disordered" evidence="1">
    <location>
        <begin position="116"/>
        <end position="178"/>
    </location>
</feature>
<evidence type="ECO:0008006" key="4">
    <source>
        <dbReference type="Google" id="ProtNLM"/>
    </source>
</evidence>
<dbReference type="RefSeq" id="WP_101716687.1">
    <property type="nucleotide sequence ID" value="NZ_PJRS01000010.1"/>
</dbReference>
<organism evidence="2 3">
    <name type="scientific">Caulobacter zeae</name>
    <dbReference type="NCBI Taxonomy" id="2055137"/>
    <lineage>
        <taxon>Bacteria</taxon>
        <taxon>Pseudomonadati</taxon>
        <taxon>Pseudomonadota</taxon>
        <taxon>Alphaproteobacteria</taxon>
        <taxon>Caulobacterales</taxon>
        <taxon>Caulobacteraceae</taxon>
        <taxon>Caulobacter</taxon>
    </lineage>
</organism>
<feature type="compositionally biased region" description="Basic and acidic residues" evidence="1">
    <location>
        <begin position="116"/>
        <end position="128"/>
    </location>
</feature>
<sequence>MTDLPDPLVPAECSMAGDDWFPLYFDRLRKSKWWRRASDVARARNIMLWGEAYKARPAGSLPDDDDELAEAAGYGMDVDAFLEFKADIMAPWTLCSDGRWYHPTVCEQVLDSWERRGATRKAESARKAEYRRRVRSQGKVPAKSAAVPRDTPTCPTGHEEDGGGSHGTPPSVPPGLGLQTIQTVQEGTTVPVGSPPPIATVTSVPDGVNAKRDPWASDEHFAAAWKACTDKGRTRSSRAKAWPEWRRVRDRVGGEALARAMARYVAADEDAKRTGGPGFHLWLKDGRYEHWLGPSAVAAAPVCAFPGPPALRASVVDVAGEDFALKFIDPAGWRDADRTLVARNIMAADRIHRELRDWLTRTGVRLEVHGEHVHRDRAALSTGVQR</sequence>
<dbReference type="Proteomes" id="UP000234479">
    <property type="component" value="Unassembled WGS sequence"/>
</dbReference>
<keyword evidence="3" id="KW-1185">Reference proteome</keyword>
<comment type="caution">
    <text evidence="2">The sequence shown here is derived from an EMBL/GenBank/DDBJ whole genome shotgun (WGS) entry which is preliminary data.</text>
</comment>
<dbReference type="AlphaFoldDB" id="A0A2N5DQ17"/>
<dbReference type="EMBL" id="PJRS01000010">
    <property type="protein sequence ID" value="PLR28134.1"/>
    <property type="molecule type" value="Genomic_DNA"/>
</dbReference>
<evidence type="ECO:0000256" key="1">
    <source>
        <dbReference type="SAM" id="MobiDB-lite"/>
    </source>
</evidence>